<evidence type="ECO:0000256" key="5">
    <source>
        <dbReference type="SAM" id="MobiDB-lite"/>
    </source>
</evidence>
<dbReference type="SMART" id="SM00822">
    <property type="entry name" value="PKS_KR"/>
    <property type="match status" value="1"/>
</dbReference>
<evidence type="ECO:0000256" key="1">
    <source>
        <dbReference type="ARBA" id="ARBA00022450"/>
    </source>
</evidence>
<reference evidence="8 9" key="1">
    <citation type="submission" date="2020-08" db="EMBL/GenBank/DDBJ databases">
        <title>A Genomic Blueprint of the Chicken Gut Microbiome.</title>
        <authorList>
            <person name="Gilroy R."/>
            <person name="Ravi A."/>
            <person name="Getino M."/>
            <person name="Pursley I."/>
            <person name="Horton D.L."/>
            <person name="Alikhan N.-F."/>
            <person name="Baker D."/>
            <person name="Gharbi K."/>
            <person name="Hall N."/>
            <person name="Watson M."/>
            <person name="Adriaenssens E.M."/>
            <person name="Foster-Nyarko E."/>
            <person name="Jarju S."/>
            <person name="Secka A."/>
            <person name="Antonio M."/>
            <person name="Oren A."/>
            <person name="Chaudhuri R."/>
            <person name="La Ragione R.M."/>
            <person name="Hildebrand F."/>
            <person name="Pallen M.J."/>
        </authorList>
    </citation>
    <scope>NUCLEOTIDE SEQUENCE [LARGE SCALE GENOMIC DNA]</scope>
    <source>
        <strain evidence="8 9">Sa1BUA8</strain>
    </source>
</reference>
<dbReference type="InterPro" id="IPR049551">
    <property type="entry name" value="PKS_DH_C"/>
</dbReference>
<keyword evidence="1" id="KW-0596">Phosphopantetheine</keyword>
<dbReference type="InterPro" id="IPR050091">
    <property type="entry name" value="PKS_NRPS_Biosynth_Enz"/>
</dbReference>
<sequence length="1703" mass="179248">MSFRFPGAGDRATFWSNLVEGRESLTRLEPDSLRAAGVPADEAADPDYVAVAPLMEGADEFDAEFFGYTPREAQIRDPQSRLFLAHCHAALEDAGHNPRSLPGHVGVFGGMANNLYGEHNVARNARVREAVGGMAIEVSNSPDYLCSNVSYRLGLNGPSLTVQAACSTSLVAVHLASQSLRSGECDVALAGGVEVELPYGAGYLWAEGSIYSRSGHVRPFSADADGTVFGSGVGVVVLRRLSEALADGDAVYAVVRGSAVNNDGADRAGFTAPGVRGQSALVLEALADAQVDVGSIGYVEGHATGTLVGDPIEVAGLKHAFAAAGDARAHEVPLGSVKGNVGHLGPAAGMAGLVKVCLAMQHGAIPPTINVDEVNPRLGLDGSPFFVAREAVAWPDGVRRAGVSSFGIGGTNAHVILEEAPGREAQAALVDDRRAREAAVVLPVSARNAAALDRARAQLAEHLRAHPSTDLDTVAWTLQDGRTSFEHRTAVVARDVADAVAHLEAPARPVRAGANPRTVLMLPGQGAQHPAMARELLAEVPAFAASVEATRARVLAHSGIDVLPLLTDPDVDPALLAETRVTQPLLFTTEVATAAALSAWGVVPEAFVGHSVGEIAAAHLAGALDLDDATRLVCERGRLLHESPPGAMLAVAADWPDVQPLVGHLVELAAVNAPRSITVAGSDDDVVAAAALLGRLALPTVRLRTSHAFHSRSVEAVGRQLAAVAATLTWRPATGRFLSGVTGEWADEATYTDPAYWVRQVREPVMFDAALRTLLDGTPTVLVESGPGRTLSGFAAGRSGARTVATATGEQRGAGALQASLWEAGVPLDWRSTWPATPPRTHLPTYPFERTRHWVDPDPEEAADVDRVGEPVALRTLDDGAFGLPLWRETVPTTTGASAGSPVLVIAEARDDAEGFVRAFAGAGSTVVGLARGPFVTEADPDDAGGAWWSADLASKDEVVAVVRELALRTGADHATVLVVAPADGGEHLDAMVRSANGLFDQLLVLAQALASVPTLTTELVVVTSSLYDVGVGATTAPGQATALGPVLLLPREATHTSARLVDVVRERGEVTDASAAAVVREVGRRGAETRVALRDGRRYALGYEPFGLPRSNRVPFEDDATYVVTGGLGGLGLEVAEAIARVARVNFVLVSRRTFTPRSSWDAAAADPATPETRRRLLDRLLAIEATGSRVTVETCDVTDAEEVRTLVGRLRARGVRVRGLLHSAGVAGGGMLAGRSHEAAHAVLTPKVEGTVNLYRELGEELDLLVLFSSVTAVTGTFGMVDYCAANNFLDAFAAWASARGTRTISIGWAGWSEVGMAEELRGAAPAAFRALQEGGDVADCAHPLLDRMVQQSATEIIAETDLWPGRHWVTSEHVIRGREVVVGTALIEMVLAAHAEAVGTPVHVESAAHLAAVAVTGPVLLRTRLVRPSVDEPWQATVEWTAPDGPDRAWSIALAASLVPGGVPVPSLVDVDALLAEHPGTVPAESLAAPHLFLEFGERWRSIVATSYRETSELARLVLPAQVRQDADRYILHPALLDVAVGDAQHGLLRVPGTSYLPLSYESIGWNGPLPSVVWSHIRHRDDRTGAITVADIELLDAEGRLLVEVRGFAMRRVEHDRFSAELAAPPVTGPGSRHARGRSTATRRSTLRPGSTRSSASSRGRLPPTCSWSRRASTRRSVQRRASTSTSWRSSWVTSGSAP</sequence>
<dbReference type="Pfam" id="PF22621">
    <property type="entry name" value="CurL-like_PKS_C"/>
    <property type="match status" value="1"/>
</dbReference>
<feature type="compositionally biased region" description="Low complexity" evidence="5">
    <location>
        <begin position="1642"/>
        <end position="1665"/>
    </location>
</feature>
<evidence type="ECO:0000259" key="7">
    <source>
        <dbReference type="PROSITE" id="PS52019"/>
    </source>
</evidence>
<comment type="caution">
    <text evidence="8">The sequence shown here is derived from an EMBL/GenBank/DDBJ whole genome shotgun (WGS) entry which is preliminary data.</text>
</comment>
<dbReference type="Gene3D" id="3.30.70.3290">
    <property type="match status" value="1"/>
</dbReference>
<feature type="domain" description="PKS/mFAS DH" evidence="7">
    <location>
        <begin position="1345"/>
        <end position="1623"/>
    </location>
</feature>
<gene>
    <name evidence="8" type="ORF">H9623_08005</name>
</gene>
<dbReference type="InterPro" id="IPR049552">
    <property type="entry name" value="PKS_DH_N"/>
</dbReference>
<dbReference type="SMART" id="SM00827">
    <property type="entry name" value="PKS_AT"/>
    <property type="match status" value="1"/>
</dbReference>
<dbReference type="GO" id="GO:0006633">
    <property type="term" value="P:fatty acid biosynthetic process"/>
    <property type="evidence" value="ECO:0007669"/>
    <property type="project" value="InterPro"/>
</dbReference>
<dbReference type="InterPro" id="IPR016039">
    <property type="entry name" value="Thiolase-like"/>
</dbReference>
<dbReference type="Gene3D" id="3.40.366.10">
    <property type="entry name" value="Malonyl-Coenzyme A Acyl Carrier Protein, domain 2"/>
    <property type="match status" value="1"/>
</dbReference>
<accession>A0A9D5U9F8</accession>
<keyword evidence="9" id="KW-1185">Reference proteome</keyword>
<dbReference type="InterPro" id="IPR014030">
    <property type="entry name" value="Ketoacyl_synth_N"/>
</dbReference>
<dbReference type="Gene3D" id="3.40.47.10">
    <property type="match status" value="1"/>
</dbReference>
<dbReference type="Pfam" id="PF02801">
    <property type="entry name" value="Ketoacyl-synt_C"/>
    <property type="match status" value="1"/>
</dbReference>
<evidence type="ECO:0000256" key="4">
    <source>
        <dbReference type="PROSITE-ProRule" id="PRU01363"/>
    </source>
</evidence>
<dbReference type="Pfam" id="PF14765">
    <property type="entry name" value="PS-DH"/>
    <property type="match status" value="1"/>
</dbReference>
<feature type="region of interest" description="Disordered" evidence="5">
    <location>
        <begin position="1625"/>
        <end position="1703"/>
    </location>
</feature>
<dbReference type="InterPro" id="IPR020841">
    <property type="entry name" value="PKS_Beta-ketoAc_synthase_dom"/>
</dbReference>
<feature type="region of interest" description="C-terminal hotdog fold" evidence="4">
    <location>
        <begin position="1482"/>
        <end position="1623"/>
    </location>
</feature>
<dbReference type="SMART" id="SM00825">
    <property type="entry name" value="PKS_KS"/>
    <property type="match status" value="1"/>
</dbReference>
<feature type="region of interest" description="N-terminal hotdog fold" evidence="4">
    <location>
        <begin position="1345"/>
        <end position="1468"/>
    </location>
</feature>
<dbReference type="Gene3D" id="3.10.129.110">
    <property type="entry name" value="Polyketide synthase dehydratase"/>
    <property type="match status" value="1"/>
</dbReference>
<dbReference type="PROSITE" id="PS00606">
    <property type="entry name" value="KS3_1"/>
    <property type="match status" value="1"/>
</dbReference>
<feature type="compositionally biased region" description="Low complexity" evidence="5">
    <location>
        <begin position="1684"/>
        <end position="1703"/>
    </location>
</feature>
<dbReference type="InterPro" id="IPR057326">
    <property type="entry name" value="KR_dom"/>
</dbReference>
<dbReference type="CDD" id="cd00833">
    <property type="entry name" value="PKS"/>
    <property type="match status" value="1"/>
</dbReference>
<evidence type="ECO:0000256" key="2">
    <source>
        <dbReference type="ARBA" id="ARBA00022553"/>
    </source>
</evidence>
<keyword evidence="3" id="KW-0808">Transferase</keyword>
<dbReference type="Gene3D" id="3.40.50.720">
    <property type="entry name" value="NAD(P)-binding Rossmann-like Domain"/>
    <property type="match status" value="1"/>
</dbReference>
<dbReference type="Pfam" id="PF08659">
    <property type="entry name" value="KR"/>
    <property type="match status" value="1"/>
</dbReference>
<dbReference type="GO" id="GO:0004312">
    <property type="term" value="F:fatty acid synthase activity"/>
    <property type="evidence" value="ECO:0007669"/>
    <property type="project" value="TreeGrafter"/>
</dbReference>
<dbReference type="InterPro" id="IPR014043">
    <property type="entry name" value="Acyl_transferase_dom"/>
</dbReference>
<dbReference type="InterPro" id="IPR049900">
    <property type="entry name" value="PKS_mFAS_DH"/>
</dbReference>
<name>A0A9D5U9F8_9CELL</name>
<organism evidence="8 9">
    <name type="scientific">Oerskovia douganii</name>
    <dbReference type="NCBI Taxonomy" id="2762210"/>
    <lineage>
        <taxon>Bacteria</taxon>
        <taxon>Bacillati</taxon>
        <taxon>Actinomycetota</taxon>
        <taxon>Actinomycetes</taxon>
        <taxon>Micrococcales</taxon>
        <taxon>Cellulomonadaceae</taxon>
        <taxon>Oerskovia</taxon>
    </lineage>
</organism>
<dbReference type="InterPro" id="IPR014031">
    <property type="entry name" value="Ketoacyl_synth_C"/>
</dbReference>
<dbReference type="Pfam" id="PF00698">
    <property type="entry name" value="Acyl_transf_1"/>
    <property type="match status" value="1"/>
</dbReference>
<feature type="active site" description="Proton donor; for dehydratase activity" evidence="4">
    <location>
        <position position="1541"/>
    </location>
</feature>
<dbReference type="PANTHER" id="PTHR43775:SF37">
    <property type="entry name" value="SI:DKEY-61P9.11"/>
    <property type="match status" value="1"/>
</dbReference>
<dbReference type="SUPFAM" id="SSF55048">
    <property type="entry name" value="Probable ACP-binding domain of malonyl-CoA ACP transacylase"/>
    <property type="match status" value="1"/>
</dbReference>
<dbReference type="InterPro" id="IPR016035">
    <property type="entry name" value="Acyl_Trfase/lysoPLipase"/>
</dbReference>
<dbReference type="InterPro" id="IPR042104">
    <property type="entry name" value="PKS_dehydratase_sf"/>
</dbReference>
<feature type="domain" description="Ketosynthase family 3 (KS3)" evidence="6">
    <location>
        <begin position="1"/>
        <end position="419"/>
    </location>
</feature>
<dbReference type="InterPro" id="IPR018201">
    <property type="entry name" value="Ketoacyl_synth_AS"/>
</dbReference>
<dbReference type="Proteomes" id="UP000822993">
    <property type="component" value="Unassembled WGS sequence"/>
</dbReference>
<protein>
    <submittedName>
        <fullName evidence="8">SDR family NAD(P)-dependent oxidoreductase</fullName>
    </submittedName>
</protein>
<dbReference type="EMBL" id="JACSPN010000007">
    <property type="protein sequence ID" value="MBE7700244.1"/>
    <property type="molecule type" value="Genomic_DNA"/>
</dbReference>
<dbReference type="GO" id="GO:0005737">
    <property type="term" value="C:cytoplasm"/>
    <property type="evidence" value="ECO:0007669"/>
    <property type="project" value="TreeGrafter"/>
</dbReference>
<feature type="active site" description="Proton acceptor; for dehydratase activity" evidence="4">
    <location>
        <position position="1376"/>
    </location>
</feature>
<dbReference type="Pfam" id="PF00109">
    <property type="entry name" value="ketoacyl-synt"/>
    <property type="match status" value="1"/>
</dbReference>
<dbReference type="SUPFAM" id="SSF51735">
    <property type="entry name" value="NAD(P)-binding Rossmann-fold domains"/>
    <property type="match status" value="2"/>
</dbReference>
<dbReference type="InterPro" id="IPR036291">
    <property type="entry name" value="NAD(P)-bd_dom_sf"/>
</dbReference>
<evidence type="ECO:0000259" key="6">
    <source>
        <dbReference type="PROSITE" id="PS52004"/>
    </source>
</evidence>
<evidence type="ECO:0000256" key="3">
    <source>
        <dbReference type="ARBA" id="ARBA00022679"/>
    </source>
</evidence>
<dbReference type="GO" id="GO:0071770">
    <property type="term" value="P:DIM/DIP cell wall layer assembly"/>
    <property type="evidence" value="ECO:0007669"/>
    <property type="project" value="TreeGrafter"/>
</dbReference>
<dbReference type="SUPFAM" id="SSF52151">
    <property type="entry name" value="FabD/lysophospholipase-like"/>
    <property type="match status" value="1"/>
</dbReference>
<dbReference type="PANTHER" id="PTHR43775">
    <property type="entry name" value="FATTY ACID SYNTHASE"/>
    <property type="match status" value="1"/>
</dbReference>
<dbReference type="GO" id="GO:0004315">
    <property type="term" value="F:3-oxoacyl-[acyl-carrier-protein] synthase activity"/>
    <property type="evidence" value="ECO:0007669"/>
    <property type="project" value="InterPro"/>
</dbReference>
<dbReference type="InterPro" id="IPR001227">
    <property type="entry name" value="Ac_transferase_dom_sf"/>
</dbReference>
<dbReference type="Pfam" id="PF21089">
    <property type="entry name" value="PKS_DH_N"/>
    <property type="match status" value="1"/>
</dbReference>
<evidence type="ECO:0000313" key="9">
    <source>
        <dbReference type="Proteomes" id="UP000822993"/>
    </source>
</evidence>
<dbReference type="InterPro" id="IPR016036">
    <property type="entry name" value="Malonyl_transacylase_ACP-bd"/>
</dbReference>
<dbReference type="GO" id="GO:0005886">
    <property type="term" value="C:plasma membrane"/>
    <property type="evidence" value="ECO:0007669"/>
    <property type="project" value="TreeGrafter"/>
</dbReference>
<evidence type="ECO:0000313" key="8">
    <source>
        <dbReference type="EMBL" id="MBE7700244.1"/>
    </source>
</evidence>
<proteinExistence type="predicted"/>
<keyword evidence="2" id="KW-0597">Phosphoprotein</keyword>
<dbReference type="SUPFAM" id="SSF53901">
    <property type="entry name" value="Thiolase-like"/>
    <property type="match status" value="1"/>
</dbReference>
<dbReference type="PROSITE" id="PS52019">
    <property type="entry name" value="PKS_MFAS_DH"/>
    <property type="match status" value="1"/>
</dbReference>
<dbReference type="InterPro" id="IPR013968">
    <property type="entry name" value="PKS_KR"/>
</dbReference>
<dbReference type="PROSITE" id="PS52004">
    <property type="entry name" value="KS3_2"/>
    <property type="match status" value="1"/>
</dbReference>